<organism evidence="1 2">
    <name type="scientific">Streptomyces thermoalcalitolerans</name>
    <dbReference type="NCBI Taxonomy" id="65605"/>
    <lineage>
        <taxon>Bacteria</taxon>
        <taxon>Bacillati</taxon>
        <taxon>Actinomycetota</taxon>
        <taxon>Actinomycetes</taxon>
        <taxon>Kitasatosporales</taxon>
        <taxon>Streptomycetaceae</taxon>
        <taxon>Streptomyces</taxon>
    </lineage>
</organism>
<protein>
    <submittedName>
        <fullName evidence="1">Uncharacterized protein</fullName>
    </submittedName>
</protein>
<name>A0ABN1PGD3_9ACTN</name>
<keyword evidence="2" id="KW-1185">Reference proteome</keyword>
<evidence type="ECO:0000313" key="2">
    <source>
        <dbReference type="Proteomes" id="UP001501005"/>
    </source>
</evidence>
<dbReference type="Proteomes" id="UP001501005">
    <property type="component" value="Unassembled WGS sequence"/>
</dbReference>
<comment type="caution">
    <text evidence="1">The sequence shown here is derived from an EMBL/GenBank/DDBJ whole genome shotgun (WGS) entry which is preliminary data.</text>
</comment>
<gene>
    <name evidence="1" type="ORF">GCM10009549_50020</name>
</gene>
<evidence type="ECO:0000313" key="1">
    <source>
        <dbReference type="EMBL" id="GAA0927791.1"/>
    </source>
</evidence>
<accession>A0ABN1PGD3</accession>
<sequence length="96" mass="10471">MLWVERTQLVTCQRNQLTLGVPLPGGGHGLTLADRRLPAKQYQHWFLLRGVAREDEAPDALLEAVLQLPFGEEAVARLSHDHQAGPVPPASAGCAR</sequence>
<reference evidence="1 2" key="1">
    <citation type="journal article" date="2019" name="Int. J. Syst. Evol. Microbiol.">
        <title>The Global Catalogue of Microorganisms (GCM) 10K type strain sequencing project: providing services to taxonomists for standard genome sequencing and annotation.</title>
        <authorList>
            <consortium name="The Broad Institute Genomics Platform"/>
            <consortium name="The Broad Institute Genome Sequencing Center for Infectious Disease"/>
            <person name="Wu L."/>
            <person name="Ma J."/>
        </authorList>
    </citation>
    <scope>NUCLEOTIDE SEQUENCE [LARGE SCALE GENOMIC DNA]</scope>
    <source>
        <strain evidence="1 2">JCM 10673</strain>
    </source>
</reference>
<proteinExistence type="predicted"/>
<dbReference type="EMBL" id="BAAAHG010000058">
    <property type="protein sequence ID" value="GAA0927791.1"/>
    <property type="molecule type" value="Genomic_DNA"/>
</dbReference>